<dbReference type="EMBL" id="JACGWJ010000029">
    <property type="protein sequence ID" value="KAL0304402.1"/>
    <property type="molecule type" value="Genomic_DNA"/>
</dbReference>
<name>A0AAW2KDR1_SESRA</name>
<feature type="region of interest" description="Disordered" evidence="1">
    <location>
        <begin position="1"/>
        <end position="31"/>
    </location>
</feature>
<feature type="compositionally biased region" description="Basic and acidic residues" evidence="1">
    <location>
        <begin position="73"/>
        <end position="96"/>
    </location>
</feature>
<proteinExistence type="predicted"/>
<feature type="region of interest" description="Disordered" evidence="1">
    <location>
        <begin position="73"/>
        <end position="136"/>
    </location>
</feature>
<gene>
    <name evidence="2" type="ORF">Sradi_6308300</name>
</gene>
<sequence length="136" mass="15003">MAILSDYEEEDHKEPSSSAAPARKPFNSALDPSDPLGFLEKVFEFVAKESDLFKSDSLVADVNAVVRMVKDKVEGEEKKRKEGKVEAGKVEKKSKEVAAPLPPKKEEVKEDVMEENGSGSKAEEEKGPRGTLFNFC</sequence>
<evidence type="ECO:0000313" key="2">
    <source>
        <dbReference type="EMBL" id="KAL0304402.1"/>
    </source>
</evidence>
<protein>
    <submittedName>
        <fullName evidence="2">Protein BOBBER 1</fullName>
    </submittedName>
</protein>
<evidence type="ECO:0000256" key="1">
    <source>
        <dbReference type="SAM" id="MobiDB-lite"/>
    </source>
</evidence>
<dbReference type="AlphaFoldDB" id="A0AAW2KDR1"/>
<reference evidence="2" key="2">
    <citation type="journal article" date="2024" name="Plant">
        <title>Genomic evolution and insights into agronomic trait innovations of Sesamum species.</title>
        <authorList>
            <person name="Miao H."/>
            <person name="Wang L."/>
            <person name="Qu L."/>
            <person name="Liu H."/>
            <person name="Sun Y."/>
            <person name="Le M."/>
            <person name="Wang Q."/>
            <person name="Wei S."/>
            <person name="Zheng Y."/>
            <person name="Lin W."/>
            <person name="Duan Y."/>
            <person name="Cao H."/>
            <person name="Xiong S."/>
            <person name="Wang X."/>
            <person name="Wei L."/>
            <person name="Li C."/>
            <person name="Ma Q."/>
            <person name="Ju M."/>
            <person name="Zhao R."/>
            <person name="Li G."/>
            <person name="Mu C."/>
            <person name="Tian Q."/>
            <person name="Mei H."/>
            <person name="Zhang T."/>
            <person name="Gao T."/>
            <person name="Zhang H."/>
        </authorList>
    </citation>
    <scope>NUCLEOTIDE SEQUENCE</scope>
    <source>
        <strain evidence="2">G02</strain>
    </source>
</reference>
<reference evidence="2" key="1">
    <citation type="submission" date="2020-06" db="EMBL/GenBank/DDBJ databases">
        <authorList>
            <person name="Li T."/>
            <person name="Hu X."/>
            <person name="Zhang T."/>
            <person name="Song X."/>
            <person name="Zhang H."/>
            <person name="Dai N."/>
            <person name="Sheng W."/>
            <person name="Hou X."/>
            <person name="Wei L."/>
        </authorList>
    </citation>
    <scope>NUCLEOTIDE SEQUENCE</scope>
    <source>
        <strain evidence="2">G02</strain>
        <tissue evidence="2">Leaf</tissue>
    </source>
</reference>
<comment type="caution">
    <text evidence="2">The sequence shown here is derived from an EMBL/GenBank/DDBJ whole genome shotgun (WGS) entry which is preliminary data.</text>
</comment>
<accession>A0AAW2KDR1</accession>
<organism evidence="2">
    <name type="scientific">Sesamum radiatum</name>
    <name type="common">Black benniseed</name>
    <dbReference type="NCBI Taxonomy" id="300843"/>
    <lineage>
        <taxon>Eukaryota</taxon>
        <taxon>Viridiplantae</taxon>
        <taxon>Streptophyta</taxon>
        <taxon>Embryophyta</taxon>
        <taxon>Tracheophyta</taxon>
        <taxon>Spermatophyta</taxon>
        <taxon>Magnoliopsida</taxon>
        <taxon>eudicotyledons</taxon>
        <taxon>Gunneridae</taxon>
        <taxon>Pentapetalae</taxon>
        <taxon>asterids</taxon>
        <taxon>lamiids</taxon>
        <taxon>Lamiales</taxon>
        <taxon>Pedaliaceae</taxon>
        <taxon>Sesamum</taxon>
    </lineage>
</organism>